<dbReference type="InterPro" id="IPR020846">
    <property type="entry name" value="MFS_dom"/>
</dbReference>
<evidence type="ECO:0000256" key="5">
    <source>
        <dbReference type="SAM" id="Phobius"/>
    </source>
</evidence>
<dbReference type="EMBL" id="JAELUQ010000012">
    <property type="protein sequence ID" value="KAG7405351.1"/>
    <property type="molecule type" value="Genomic_DNA"/>
</dbReference>
<feature type="transmembrane region" description="Helical" evidence="5">
    <location>
        <begin position="288"/>
        <end position="306"/>
    </location>
</feature>
<dbReference type="PANTHER" id="PTHR48022">
    <property type="entry name" value="PLASTIDIC GLUCOSE TRANSPORTER 4"/>
    <property type="match status" value="1"/>
</dbReference>
<feature type="transmembrane region" description="Helical" evidence="5">
    <location>
        <begin position="463"/>
        <end position="485"/>
    </location>
</feature>
<keyword evidence="2 5" id="KW-0812">Transmembrane</keyword>
<keyword evidence="3 5" id="KW-1133">Transmembrane helix</keyword>
<feature type="transmembrane region" description="Helical" evidence="5">
    <location>
        <begin position="313"/>
        <end position="336"/>
    </location>
</feature>
<dbReference type="InterPro" id="IPR050360">
    <property type="entry name" value="MFS_Sugar_Transporters"/>
</dbReference>
<dbReference type="PROSITE" id="PS50850">
    <property type="entry name" value="MFS"/>
    <property type="match status" value="1"/>
</dbReference>
<feature type="domain" description="Major facilitator superfamily (MFS) profile" evidence="6">
    <location>
        <begin position="121"/>
        <end position="588"/>
    </location>
</feature>
<keyword evidence="4 5" id="KW-0472">Membrane</keyword>
<dbReference type="Pfam" id="PF00083">
    <property type="entry name" value="Sugar_tr"/>
    <property type="match status" value="1"/>
</dbReference>
<evidence type="ECO:0000256" key="3">
    <source>
        <dbReference type="ARBA" id="ARBA00022989"/>
    </source>
</evidence>
<comment type="subcellular location">
    <subcellularLocation>
        <location evidence="1">Membrane</location>
        <topology evidence="1">Multi-pass membrane protein</topology>
    </subcellularLocation>
</comment>
<reference evidence="7" key="1">
    <citation type="submission" date="2021-04" db="EMBL/GenBank/DDBJ databases">
        <title>First draft genome resource for Brassicaceae pathogens Fusarium oxysporum f. sp. raphani and Fusarium oxysporum f. sp. rapae.</title>
        <authorList>
            <person name="Asai S."/>
        </authorList>
    </citation>
    <scope>NUCLEOTIDE SEQUENCE</scope>
    <source>
        <strain evidence="7">Tf1208</strain>
    </source>
</reference>
<dbReference type="GO" id="GO:0016020">
    <property type="term" value="C:membrane"/>
    <property type="evidence" value="ECO:0007669"/>
    <property type="project" value="UniProtKB-SubCell"/>
</dbReference>
<evidence type="ECO:0000259" key="6">
    <source>
        <dbReference type="PROSITE" id="PS50850"/>
    </source>
</evidence>
<gene>
    <name evidence="7" type="primary">ght6-0</name>
    <name evidence="7" type="ORF">Forpe1208_v015404</name>
</gene>
<feature type="transmembrane region" description="Helical" evidence="5">
    <location>
        <begin position="566"/>
        <end position="584"/>
    </location>
</feature>
<sequence>MEKLLLGALAARAVPRAMARPSKPNIVVIMSDDQDARLGSLQAQPFVREVLSAEGLKLENHFATVAQRFPSRTSFLRGQASHNTNLTHVGPPEYVSTARSKGCSNNRLVERMRSSYILSKIAIIYRIGSNLNCRGAIVLTLKLRNVSFELIRTNPDGVDISHAQSPFMQILHALEAWNNSISTQIQLKKFSIYVHKELNSLESLLYLHRSYHIFICDLTRISIPGFAFPLAAAFRATPQAFISHCQDVCRHHAAQVTKILRMMTIVVVPIYQVETAPNSLRGLVTSSLQLMILLSSLVASLVIWGTSSMKTNAAWHIPVGLQFLAPTFLLALWFWVPESPRWLLAKDRVEDATRSLRRIRKDKSEEDIEFEIQAIQHAHSNDHKGKWSELFDAKNRHRTMVAILAMFGQQITGQAFASQYSVIFYLSQVFGARSFVFSVLSSVAGLACLSITWFTVDLVSRRVLFPIGGTGMAIFLFIAGSVGTIKDPTETQKNTLVASFILFSSSYALSWAPVSYVVVSEAASSHIKEKTNLLASVISVLTTFATSFTLPYLLSKPYAGLGAKVGFIYGSFCVAMVVLAYFFIPELKGRSLEEVDQLFASGQPLRKLGSLETRTADGAFESGLKQQPRTEVKELV</sequence>
<dbReference type="InterPro" id="IPR005828">
    <property type="entry name" value="MFS_sugar_transport-like"/>
</dbReference>
<organism evidence="7 8">
    <name type="scientific">Fusarium oxysporum f. sp. rapae</name>
    <dbReference type="NCBI Taxonomy" id="485398"/>
    <lineage>
        <taxon>Eukaryota</taxon>
        <taxon>Fungi</taxon>
        <taxon>Dikarya</taxon>
        <taxon>Ascomycota</taxon>
        <taxon>Pezizomycotina</taxon>
        <taxon>Sordariomycetes</taxon>
        <taxon>Hypocreomycetidae</taxon>
        <taxon>Hypocreales</taxon>
        <taxon>Nectriaceae</taxon>
        <taxon>Fusarium</taxon>
        <taxon>Fusarium oxysporum species complex</taxon>
    </lineage>
</organism>
<dbReference type="AlphaFoldDB" id="A0A8J5TYY2"/>
<feature type="transmembrane region" description="Helical" evidence="5">
    <location>
        <begin position="435"/>
        <end position="456"/>
    </location>
</feature>
<feature type="transmembrane region" description="Helical" evidence="5">
    <location>
        <begin position="497"/>
        <end position="519"/>
    </location>
</feature>
<accession>A0A8J5TYY2</accession>
<name>A0A8J5TYY2_FUSOX</name>
<dbReference type="GO" id="GO:0005351">
    <property type="term" value="F:carbohydrate:proton symporter activity"/>
    <property type="evidence" value="ECO:0007669"/>
    <property type="project" value="TreeGrafter"/>
</dbReference>
<dbReference type="PANTHER" id="PTHR48022:SF77">
    <property type="entry name" value="MAJOR FACILITATOR SUPERFAMILY (MFS) PROFILE DOMAIN-CONTAINING PROTEIN"/>
    <property type="match status" value="1"/>
</dbReference>
<evidence type="ECO:0000256" key="1">
    <source>
        <dbReference type="ARBA" id="ARBA00004141"/>
    </source>
</evidence>
<evidence type="ECO:0000313" key="8">
    <source>
        <dbReference type="Proteomes" id="UP000694050"/>
    </source>
</evidence>
<dbReference type="Proteomes" id="UP000694050">
    <property type="component" value="Unassembled WGS sequence"/>
</dbReference>
<comment type="caution">
    <text evidence="7">The sequence shown here is derived from an EMBL/GenBank/DDBJ whole genome shotgun (WGS) entry which is preliminary data.</text>
</comment>
<evidence type="ECO:0000256" key="2">
    <source>
        <dbReference type="ARBA" id="ARBA00022692"/>
    </source>
</evidence>
<evidence type="ECO:0000313" key="7">
    <source>
        <dbReference type="EMBL" id="KAG7405351.1"/>
    </source>
</evidence>
<feature type="transmembrane region" description="Helical" evidence="5">
    <location>
        <begin position="531"/>
        <end position="554"/>
    </location>
</feature>
<evidence type="ECO:0000256" key="4">
    <source>
        <dbReference type="ARBA" id="ARBA00023136"/>
    </source>
</evidence>
<proteinExistence type="predicted"/>
<protein>
    <submittedName>
        <fullName evidence="7">High-affinity fructose transporter ght6</fullName>
    </submittedName>
</protein>